<evidence type="ECO:0000313" key="9">
    <source>
        <dbReference type="Proteomes" id="UP000663833"/>
    </source>
</evidence>
<evidence type="ECO:0000313" key="2">
    <source>
        <dbReference type="EMBL" id="CAF3465298.1"/>
    </source>
</evidence>
<dbReference type="Proteomes" id="UP000663833">
    <property type="component" value="Unassembled WGS sequence"/>
</dbReference>
<dbReference type="EMBL" id="CAJNYU010003342">
    <property type="protein sequence ID" value="CAF3662599.1"/>
    <property type="molecule type" value="Genomic_DNA"/>
</dbReference>
<keyword evidence="10" id="KW-1185">Reference proteome</keyword>
<evidence type="ECO:0000313" key="10">
    <source>
        <dbReference type="Proteomes" id="UP000663873"/>
    </source>
</evidence>
<protein>
    <submittedName>
        <fullName evidence="1">Uncharacterized protein</fullName>
    </submittedName>
</protein>
<name>A0A817QAL5_9BILA</name>
<dbReference type="Proteomes" id="UP000663872">
    <property type="component" value="Unassembled WGS sequence"/>
</dbReference>
<dbReference type="EMBL" id="CAJOBQ010001245">
    <property type="protein sequence ID" value="CAF4470092.1"/>
    <property type="molecule type" value="Genomic_DNA"/>
</dbReference>
<evidence type="ECO:0000313" key="3">
    <source>
        <dbReference type="EMBL" id="CAF3662599.1"/>
    </source>
</evidence>
<dbReference type="EMBL" id="CAJOBR010003637">
    <property type="protein sequence ID" value="CAF4746085.1"/>
    <property type="molecule type" value="Genomic_DNA"/>
</dbReference>
<dbReference type="Proteomes" id="UP000663862">
    <property type="component" value="Unassembled WGS sequence"/>
</dbReference>
<organism evidence="1 9">
    <name type="scientific">Rotaria socialis</name>
    <dbReference type="NCBI Taxonomy" id="392032"/>
    <lineage>
        <taxon>Eukaryota</taxon>
        <taxon>Metazoa</taxon>
        <taxon>Spiralia</taxon>
        <taxon>Gnathifera</taxon>
        <taxon>Rotifera</taxon>
        <taxon>Eurotatoria</taxon>
        <taxon>Bdelloidea</taxon>
        <taxon>Philodinida</taxon>
        <taxon>Philodinidae</taxon>
        <taxon>Rotaria</taxon>
    </lineage>
</organism>
<evidence type="ECO:0000313" key="6">
    <source>
        <dbReference type="EMBL" id="CAF4468312.1"/>
    </source>
</evidence>
<dbReference type="OrthoDB" id="10029622at2759"/>
<evidence type="ECO:0000313" key="4">
    <source>
        <dbReference type="EMBL" id="CAF3704419.1"/>
    </source>
</evidence>
<evidence type="ECO:0000313" key="5">
    <source>
        <dbReference type="EMBL" id="CAF4363146.1"/>
    </source>
</evidence>
<sequence>MARQSSSNSVEQMNSYNQSDLDLSLLENHNVSFGNTENFADEPIGVYQTSHLRDAAIFIRSNGTCQNANIPRDSQHSVQSLNELFAYLATLKSTPQQFYRGLINVYAELYKIDLHVIALNTNNKYIIIGKDEVFDSNEVPIDQEKHAFIYCDLENDIYSPWFYRNSTNGENRTVFTKDDALIWRSIATRINRKNEENDTTQMQEDFSLPSNDLGNSVSENNLPPENHSMILDQQPSVRIEANVCMERMLQQLWHITQAATSLLSRTVLEVNMPELNTVHLNQSSFQEVNQMIQDRLLVISNVFQEISNTALSTNDNTIVPTIATGDNNEQTSTLHLGDTNNFEQANRNVSNVTPYSEPHLTNTTHIAQTASLPTPASFQYNAPPIEIQPKPDWHYRSMKDLGSPGFPIIAGDGPQRTPIRVQVPHQVHDKMYLGIKIVTYNHLKHLSKVLVPKGTTVDVRNFGKDNELNRLQFVQCNQADYFDPNNIYVYSGITADEHRAGRKDVKIYVFNLYQTGSINKDLIATGQLKKFKLAFWLNIFEDGVFKPISATSSSREIEEE</sequence>
<evidence type="ECO:0000313" key="7">
    <source>
        <dbReference type="EMBL" id="CAF4470092.1"/>
    </source>
</evidence>
<comment type="caution">
    <text evidence="1">The sequence shown here is derived from an EMBL/GenBank/DDBJ whole genome shotgun (WGS) entry which is preliminary data.</text>
</comment>
<evidence type="ECO:0000313" key="8">
    <source>
        <dbReference type="EMBL" id="CAF4746085.1"/>
    </source>
</evidence>
<dbReference type="Proteomes" id="UP000663869">
    <property type="component" value="Unassembled WGS sequence"/>
</dbReference>
<accession>A0A817QAL5</accession>
<dbReference type="EMBL" id="CAJOBO010002792">
    <property type="protein sequence ID" value="CAF4468312.1"/>
    <property type="molecule type" value="Genomic_DNA"/>
</dbReference>
<dbReference type="EMBL" id="CAJOBP010002586">
    <property type="protein sequence ID" value="CAF4363146.1"/>
    <property type="molecule type" value="Genomic_DNA"/>
</dbReference>
<evidence type="ECO:0000313" key="1">
    <source>
        <dbReference type="EMBL" id="CAF3194899.1"/>
    </source>
</evidence>
<dbReference type="Proteomes" id="UP000663873">
    <property type="component" value="Unassembled WGS sequence"/>
</dbReference>
<proteinExistence type="predicted"/>
<dbReference type="AlphaFoldDB" id="A0A817QAL5"/>
<dbReference type="Proteomes" id="UP000663848">
    <property type="component" value="Unassembled WGS sequence"/>
</dbReference>
<dbReference type="EMBL" id="CAJNYT010004958">
    <property type="protein sequence ID" value="CAF3704419.1"/>
    <property type="molecule type" value="Genomic_DNA"/>
</dbReference>
<gene>
    <name evidence="3" type="ORF">FME351_LOCUS25158</name>
    <name evidence="4" type="ORF">GRG538_LOCUS28570</name>
    <name evidence="6" type="ORF">HFQ381_LOCUS25236</name>
    <name evidence="1" type="ORF">LUA448_LOCUS1845</name>
    <name evidence="8" type="ORF">QYT958_LOCUS20668</name>
    <name evidence="2" type="ORF">TIS948_LOCUS32940</name>
    <name evidence="7" type="ORF">TSG867_LOCUS18568</name>
    <name evidence="5" type="ORF">UJA718_LOCUS16580</name>
</gene>
<dbReference type="Proteomes" id="UP000663851">
    <property type="component" value="Unassembled WGS sequence"/>
</dbReference>
<dbReference type="EMBL" id="CAJNXB010006080">
    <property type="protein sequence ID" value="CAF3465298.1"/>
    <property type="molecule type" value="Genomic_DNA"/>
</dbReference>
<dbReference type="EMBL" id="CAJNYD010000048">
    <property type="protein sequence ID" value="CAF3194899.1"/>
    <property type="molecule type" value="Genomic_DNA"/>
</dbReference>
<dbReference type="Proteomes" id="UP000663825">
    <property type="component" value="Unassembled WGS sequence"/>
</dbReference>
<reference evidence="1" key="1">
    <citation type="submission" date="2021-02" db="EMBL/GenBank/DDBJ databases">
        <authorList>
            <person name="Nowell W R."/>
        </authorList>
    </citation>
    <scope>NUCLEOTIDE SEQUENCE</scope>
</reference>